<dbReference type="GO" id="GO:0003684">
    <property type="term" value="F:damaged DNA binding"/>
    <property type="evidence" value="ECO:0007669"/>
    <property type="project" value="InterPro"/>
</dbReference>
<reference evidence="17" key="1">
    <citation type="submission" date="2025-08" db="UniProtKB">
        <authorList>
            <consortium name="Ensembl"/>
        </authorList>
    </citation>
    <scope>IDENTIFICATION</scope>
</reference>
<evidence type="ECO:0000256" key="9">
    <source>
        <dbReference type="ARBA" id="ARBA00023204"/>
    </source>
</evidence>
<dbReference type="OMA" id="PEWIYAI"/>
<comment type="function">
    <text evidence="11">Scaffold protein involved in DNA single-strand break repair by mediating the assembly of DNA break repair protein complexes. Negatively regulates ADP-ribosyltransferase activity of PARP1 during base-excision repair in order to prevent excessive PARP1 activity. Recognizes and binds poly-ADP-ribose chains: specifically binds auto-poly-ADP-ribosylated PARP1, limiting its activity.</text>
</comment>
<dbReference type="Pfam" id="PF00533">
    <property type="entry name" value="BRCT"/>
    <property type="match status" value="1"/>
</dbReference>
<feature type="compositionally biased region" description="Basic and acidic residues" evidence="15">
    <location>
        <begin position="235"/>
        <end position="244"/>
    </location>
</feature>
<feature type="compositionally biased region" description="Basic and acidic residues" evidence="15">
    <location>
        <begin position="281"/>
        <end position="296"/>
    </location>
</feature>
<keyword evidence="4" id="KW-1017">Isopeptide bond</keyword>
<dbReference type="InterPro" id="IPR008979">
    <property type="entry name" value="Galactose-bd-like_sf"/>
</dbReference>
<dbReference type="Gene3D" id="3.40.50.10190">
    <property type="entry name" value="BRCT domain"/>
    <property type="match status" value="2"/>
</dbReference>
<evidence type="ECO:0000313" key="18">
    <source>
        <dbReference type="Proteomes" id="UP000261580"/>
    </source>
</evidence>
<dbReference type="SMART" id="SM00292">
    <property type="entry name" value="BRCT"/>
    <property type="match status" value="2"/>
</dbReference>
<reference evidence="17" key="2">
    <citation type="submission" date="2025-09" db="UniProtKB">
        <authorList>
            <consortium name="Ensembl"/>
        </authorList>
    </citation>
    <scope>IDENTIFICATION</scope>
</reference>
<dbReference type="InterPro" id="IPR002706">
    <property type="entry name" value="Xrcc1_N"/>
</dbReference>
<accession>A0A3Q4H485</accession>
<keyword evidence="9" id="KW-0234">DNA repair</keyword>
<dbReference type="Pfam" id="PF16589">
    <property type="entry name" value="BRCT_2"/>
    <property type="match status" value="1"/>
</dbReference>
<keyword evidence="10" id="KW-0539">Nucleus</keyword>
<dbReference type="STRING" id="32507.ENSNBRP00000014728"/>
<dbReference type="Bgee" id="ENSNBRG00000011307">
    <property type="expression patterns" value="Expressed in zone of skin and 7 other cell types or tissues"/>
</dbReference>
<dbReference type="Pfam" id="PF01834">
    <property type="entry name" value="XRCC1_N"/>
    <property type="match status" value="1"/>
</dbReference>
<dbReference type="CDD" id="cd17725">
    <property type="entry name" value="BRCT_XRCC1_rpt1"/>
    <property type="match status" value="1"/>
</dbReference>
<evidence type="ECO:0000256" key="2">
    <source>
        <dbReference type="ARBA" id="ARBA00004286"/>
    </source>
</evidence>
<dbReference type="GO" id="GO:0005694">
    <property type="term" value="C:chromosome"/>
    <property type="evidence" value="ECO:0007669"/>
    <property type="project" value="UniProtKB-SubCell"/>
</dbReference>
<evidence type="ECO:0000256" key="12">
    <source>
        <dbReference type="ARBA" id="ARBA00064453"/>
    </source>
</evidence>
<feature type="region of interest" description="Disordered" evidence="15">
    <location>
        <begin position="277"/>
        <end position="307"/>
    </location>
</feature>
<keyword evidence="18" id="KW-1185">Reference proteome</keyword>
<dbReference type="InterPro" id="IPR036420">
    <property type="entry name" value="BRCT_dom_sf"/>
</dbReference>
<keyword evidence="3" id="KW-0158">Chromosome</keyword>
<dbReference type="FunFam" id="3.40.50.10190:FF:000008">
    <property type="entry name" value="X-ray repair cross complementing 1"/>
    <property type="match status" value="1"/>
</dbReference>
<proteinExistence type="predicted"/>
<evidence type="ECO:0000256" key="11">
    <source>
        <dbReference type="ARBA" id="ARBA00055460"/>
    </source>
</evidence>
<feature type="compositionally biased region" description="Polar residues" evidence="15">
    <location>
        <begin position="221"/>
        <end position="230"/>
    </location>
</feature>
<feature type="domain" description="BRCT" evidence="16">
    <location>
        <begin position="309"/>
        <end position="397"/>
    </location>
</feature>
<dbReference type="PANTHER" id="PTHR11370:SF5">
    <property type="entry name" value="DNA REPAIR PROTEIN XRCC1"/>
    <property type="match status" value="1"/>
</dbReference>
<dbReference type="GO" id="GO:0000012">
    <property type="term" value="P:single strand break repair"/>
    <property type="evidence" value="ECO:0007669"/>
    <property type="project" value="InterPro"/>
</dbReference>
<sequence>MPEIKLKHVVSCTTEDSTHKADNLLSSDTYRKWKAARPGEKQISVILQFEKEEQVHSIDIGNEGSAFIEVLVGNSSAVRDQDYEVLLVTSSFMSPTESRSGTNMNRVRFFGPNQLQKSTAQEKWDRVKIVCSQPYSKNIAYGLAFVKFHSPPDKNDPPPTSSPKLTKLGQFRVKDESPASGPSLQPGSLFFSRENATKSSTSLKASPQSEKISYAAAALQASGSSHSSGQPPAKRKFEFSKERQSAPTATPKHKPSSVSTPSPKLSLSFLIISTASPVQKAADRKRESESKPEPKTKQKAKSQKEQQVPFTRLMEGVVFVLSGFQNPFRGELREKALEMGAKYRPDWTPDATHLICAFANTPKYSQVKSAGGIIVHKDWVLDCHKRKQKISYKRFLMDGPESSSESEMEVDDESEEEMNTKDKEVCSCERVEEGRKQKKVATEGTVVKDEDPYGGSTDENTDAEAEEDHPIPELPDFLSGKHFFLYGKFPNNDRRLLLRYIVAFNGVIEDYMTEKVQFVVTSEGWHDSFEDALMENTNLNFVKPEWIYAISARQKMLPYQPYTVVP</sequence>
<evidence type="ECO:0000256" key="3">
    <source>
        <dbReference type="ARBA" id="ARBA00022454"/>
    </source>
</evidence>
<evidence type="ECO:0000256" key="1">
    <source>
        <dbReference type="ARBA" id="ARBA00004123"/>
    </source>
</evidence>
<dbReference type="InterPro" id="IPR045080">
    <property type="entry name" value="BRCT_XRCC1_rpt1"/>
</dbReference>
<name>A0A3Q4H485_NEOBR</name>
<keyword evidence="8" id="KW-0832">Ubl conjugation</keyword>
<evidence type="ECO:0000256" key="5">
    <source>
        <dbReference type="ARBA" id="ARBA00022553"/>
    </source>
</evidence>
<dbReference type="GO" id="GO:0005634">
    <property type="term" value="C:nucleus"/>
    <property type="evidence" value="ECO:0007669"/>
    <property type="project" value="UniProtKB-SubCell"/>
</dbReference>
<dbReference type="SUPFAM" id="SSF52113">
    <property type="entry name" value="BRCT domain"/>
    <property type="match status" value="2"/>
</dbReference>
<organism evidence="17 18">
    <name type="scientific">Neolamprologus brichardi</name>
    <name type="common">Fairy cichlid</name>
    <name type="synonym">Lamprologus brichardi</name>
    <dbReference type="NCBI Taxonomy" id="32507"/>
    <lineage>
        <taxon>Eukaryota</taxon>
        <taxon>Metazoa</taxon>
        <taxon>Chordata</taxon>
        <taxon>Craniata</taxon>
        <taxon>Vertebrata</taxon>
        <taxon>Euteleostomi</taxon>
        <taxon>Actinopterygii</taxon>
        <taxon>Neopterygii</taxon>
        <taxon>Teleostei</taxon>
        <taxon>Neoteleostei</taxon>
        <taxon>Acanthomorphata</taxon>
        <taxon>Ovalentaria</taxon>
        <taxon>Cichlomorphae</taxon>
        <taxon>Cichliformes</taxon>
        <taxon>Cichlidae</taxon>
        <taxon>African cichlids</taxon>
        <taxon>Pseudocrenilabrinae</taxon>
        <taxon>Lamprologini</taxon>
        <taxon>Neolamprologus</taxon>
    </lineage>
</organism>
<feature type="region of interest" description="Disordered" evidence="15">
    <location>
        <begin position="398"/>
        <end position="422"/>
    </location>
</feature>
<dbReference type="Ensembl" id="ENSNBRT00000015132.1">
    <property type="protein sequence ID" value="ENSNBRP00000014728.1"/>
    <property type="gene ID" value="ENSNBRG00000011307.1"/>
</dbReference>
<keyword evidence="7" id="KW-0227">DNA damage</keyword>
<evidence type="ECO:0000256" key="7">
    <source>
        <dbReference type="ARBA" id="ARBA00022763"/>
    </source>
</evidence>
<evidence type="ECO:0000259" key="16">
    <source>
        <dbReference type="PROSITE" id="PS50172"/>
    </source>
</evidence>
<evidence type="ECO:0000256" key="14">
    <source>
        <dbReference type="ARBA" id="ARBA00079580"/>
    </source>
</evidence>
<feature type="region of interest" description="Disordered" evidence="15">
    <location>
        <begin position="437"/>
        <end position="470"/>
    </location>
</feature>
<dbReference type="SUPFAM" id="SSF49785">
    <property type="entry name" value="Galactose-binding domain-like"/>
    <property type="match status" value="1"/>
</dbReference>
<protein>
    <recommendedName>
        <fullName evidence="13">DNA repair protein XRCC1</fullName>
    </recommendedName>
    <alternativeName>
        <fullName evidence="14">X-ray repair cross-complementing protein 1</fullName>
    </alternativeName>
</protein>
<keyword evidence="6" id="KW-0677">Repeat</keyword>
<evidence type="ECO:0000256" key="13">
    <source>
        <dbReference type="ARBA" id="ARBA00068212"/>
    </source>
</evidence>
<feature type="region of interest" description="Disordered" evidence="15">
    <location>
        <begin position="217"/>
        <end position="262"/>
    </location>
</feature>
<dbReference type="GO" id="GO:0006284">
    <property type="term" value="P:base-excision repair"/>
    <property type="evidence" value="ECO:0007669"/>
    <property type="project" value="InterPro"/>
</dbReference>
<evidence type="ECO:0000256" key="4">
    <source>
        <dbReference type="ARBA" id="ARBA00022499"/>
    </source>
</evidence>
<dbReference type="CDD" id="cd17707">
    <property type="entry name" value="BRCT_XRCC1_rpt2"/>
    <property type="match status" value="1"/>
</dbReference>
<evidence type="ECO:0000256" key="6">
    <source>
        <dbReference type="ARBA" id="ARBA00022737"/>
    </source>
</evidence>
<feature type="domain" description="BRCT" evidence="16">
    <location>
        <begin position="473"/>
        <end position="564"/>
    </location>
</feature>
<dbReference type="PROSITE" id="PS50172">
    <property type="entry name" value="BRCT"/>
    <property type="match status" value="2"/>
</dbReference>
<dbReference type="AlphaFoldDB" id="A0A3Q4H485"/>
<dbReference type="GeneTree" id="ENSGT00390000004140"/>
<dbReference type="FunFam" id="3.40.50.10190:FF:000012">
    <property type="entry name" value="X-ray repair cross complementing 1"/>
    <property type="match status" value="1"/>
</dbReference>
<dbReference type="FunFam" id="2.60.120.260:FF:000025">
    <property type="entry name" value="DNA repair protein XRCC1 isoform X1"/>
    <property type="match status" value="1"/>
</dbReference>
<evidence type="ECO:0000256" key="10">
    <source>
        <dbReference type="ARBA" id="ARBA00023242"/>
    </source>
</evidence>
<dbReference type="Proteomes" id="UP000261580">
    <property type="component" value="Unassembled WGS sequence"/>
</dbReference>
<dbReference type="GO" id="GO:0006303">
    <property type="term" value="P:double-strand break repair via nonhomologous end joining"/>
    <property type="evidence" value="ECO:0007669"/>
    <property type="project" value="InterPro"/>
</dbReference>
<comment type="subunit">
    <text evidence="12">Homodimer. Interacts with polynucleotide kinase (PNK), DNA polymerase-beta (POLB) and DNA ligase III (LIG3). Interacts with APTX and APLF. Interacts with APEX1; the interaction is induced by SIRT1 and increases with the acetylated form of APEX1. Interacts with (poly-ADP-ribosylated) PARP1.</text>
</comment>
<feature type="compositionally biased region" description="Acidic residues" evidence="15">
    <location>
        <begin position="404"/>
        <end position="417"/>
    </location>
</feature>
<dbReference type="InterPro" id="IPR001357">
    <property type="entry name" value="BRCT_dom"/>
</dbReference>
<evidence type="ECO:0000313" key="17">
    <source>
        <dbReference type="Ensembl" id="ENSNBRP00000014728.1"/>
    </source>
</evidence>
<dbReference type="Gene3D" id="2.60.120.260">
    <property type="entry name" value="Galactose-binding domain-like"/>
    <property type="match status" value="1"/>
</dbReference>
<comment type="subcellular location">
    <subcellularLocation>
        <location evidence="2">Chromosome</location>
    </subcellularLocation>
    <subcellularLocation>
        <location evidence="1">Nucleus</location>
    </subcellularLocation>
</comment>
<keyword evidence="5" id="KW-0597">Phosphoprotein</keyword>
<evidence type="ECO:0000256" key="15">
    <source>
        <dbReference type="SAM" id="MobiDB-lite"/>
    </source>
</evidence>
<dbReference type="PANTHER" id="PTHR11370">
    <property type="entry name" value="DNA-REPAIR PROTEIN XRCC1"/>
    <property type="match status" value="1"/>
</dbReference>
<evidence type="ECO:0000256" key="8">
    <source>
        <dbReference type="ARBA" id="ARBA00022843"/>
    </source>
</evidence>